<feature type="compositionally biased region" description="Basic and acidic residues" evidence="1">
    <location>
        <begin position="1"/>
        <end position="11"/>
    </location>
</feature>
<organism evidence="3 4">
    <name type="scientific">Halioxenophilus aromaticivorans</name>
    <dbReference type="NCBI Taxonomy" id="1306992"/>
    <lineage>
        <taxon>Bacteria</taxon>
        <taxon>Pseudomonadati</taxon>
        <taxon>Pseudomonadota</taxon>
        <taxon>Gammaproteobacteria</taxon>
        <taxon>Alteromonadales</taxon>
        <taxon>Alteromonadaceae</taxon>
        <taxon>Halioxenophilus</taxon>
    </lineage>
</organism>
<dbReference type="Gene3D" id="1.20.1290.10">
    <property type="entry name" value="AhpD-like"/>
    <property type="match status" value="1"/>
</dbReference>
<dbReference type="RefSeq" id="WP_345415534.1">
    <property type="nucleotide sequence ID" value="NZ_AP031496.1"/>
</dbReference>
<evidence type="ECO:0000259" key="2">
    <source>
        <dbReference type="Pfam" id="PF02627"/>
    </source>
</evidence>
<dbReference type="SUPFAM" id="SSF69118">
    <property type="entry name" value="AhpD-like"/>
    <property type="match status" value="1"/>
</dbReference>
<gene>
    <name evidence="3" type="ORF">GCM10025791_01540</name>
</gene>
<comment type="caution">
    <text evidence="3">The sequence shown here is derived from an EMBL/GenBank/DDBJ whole genome shotgun (WGS) entry which is preliminary data.</text>
</comment>
<dbReference type="Proteomes" id="UP001409585">
    <property type="component" value="Unassembled WGS sequence"/>
</dbReference>
<evidence type="ECO:0000313" key="4">
    <source>
        <dbReference type="Proteomes" id="UP001409585"/>
    </source>
</evidence>
<sequence>MSAKNNKHDKTTQTSETSKIPIVQPENWQGEALEGLNAFPKATNFVLTQHRSGSGDNRGLNLLGALAHYPTFAKAFLTFNNHVASNESLSVKERELIILRTAWLRKSEYEYVQHVVLAQRVGIGPTEFNAIQGGDYRAAFDDKESLLLTAVDEMVAETRISRATYQKLAEHYSVHQIMDIVGCYACYETIAVLCNSFDIPIDPGVEGLDQETLARLHGS</sequence>
<reference evidence="4" key="1">
    <citation type="journal article" date="2019" name="Int. J. Syst. Evol. Microbiol.">
        <title>The Global Catalogue of Microorganisms (GCM) 10K type strain sequencing project: providing services to taxonomists for standard genome sequencing and annotation.</title>
        <authorList>
            <consortium name="The Broad Institute Genomics Platform"/>
            <consortium name="The Broad Institute Genome Sequencing Center for Infectious Disease"/>
            <person name="Wu L."/>
            <person name="Ma J."/>
        </authorList>
    </citation>
    <scope>NUCLEOTIDE SEQUENCE [LARGE SCALE GENOMIC DNA]</scope>
    <source>
        <strain evidence="4">JCM 19134</strain>
    </source>
</reference>
<dbReference type="PANTHER" id="PTHR34846:SF5">
    <property type="entry name" value="CARBOXYMUCONOLACTONE DECARBOXYLASE-LIKE DOMAIN-CONTAINING PROTEIN"/>
    <property type="match status" value="1"/>
</dbReference>
<dbReference type="EMBL" id="BAABLX010000001">
    <property type="protein sequence ID" value="GAA4929524.1"/>
    <property type="molecule type" value="Genomic_DNA"/>
</dbReference>
<dbReference type="GO" id="GO:0051920">
    <property type="term" value="F:peroxiredoxin activity"/>
    <property type="evidence" value="ECO:0007669"/>
    <property type="project" value="InterPro"/>
</dbReference>
<evidence type="ECO:0000256" key="1">
    <source>
        <dbReference type="SAM" id="MobiDB-lite"/>
    </source>
</evidence>
<feature type="region of interest" description="Disordered" evidence="1">
    <location>
        <begin position="1"/>
        <end position="24"/>
    </location>
</feature>
<accession>A0AAV3TW95</accession>
<keyword evidence="4" id="KW-1185">Reference proteome</keyword>
<name>A0AAV3TW95_9ALTE</name>
<feature type="domain" description="Carboxymuconolactone decarboxylase-like" evidence="2">
    <location>
        <begin position="70"/>
        <end position="151"/>
    </location>
</feature>
<evidence type="ECO:0000313" key="3">
    <source>
        <dbReference type="EMBL" id="GAA4929524.1"/>
    </source>
</evidence>
<dbReference type="AlphaFoldDB" id="A0AAV3TW95"/>
<protein>
    <submittedName>
        <fullName evidence="3">Carboxymuconolactone decarboxylase family protein</fullName>
    </submittedName>
</protein>
<proteinExistence type="predicted"/>
<dbReference type="InterPro" id="IPR003779">
    <property type="entry name" value="CMD-like"/>
</dbReference>
<dbReference type="PANTHER" id="PTHR34846">
    <property type="entry name" value="4-CARBOXYMUCONOLACTONE DECARBOXYLASE FAMILY PROTEIN (AFU_ORTHOLOGUE AFUA_6G11590)"/>
    <property type="match status" value="1"/>
</dbReference>
<dbReference type="Pfam" id="PF02627">
    <property type="entry name" value="CMD"/>
    <property type="match status" value="1"/>
</dbReference>
<dbReference type="InterPro" id="IPR029032">
    <property type="entry name" value="AhpD-like"/>
</dbReference>